<protein>
    <recommendedName>
        <fullName evidence="1">Calcineurin-like phosphoesterase domain-containing protein</fullName>
    </recommendedName>
</protein>
<accession>A0A848B368</accession>
<proteinExistence type="predicted"/>
<feature type="domain" description="Calcineurin-like phosphoesterase" evidence="1">
    <location>
        <begin position="18"/>
        <end position="126"/>
    </location>
</feature>
<comment type="caution">
    <text evidence="2">The sequence shown here is derived from an EMBL/GenBank/DDBJ whole genome shotgun (WGS) entry which is preliminary data.</text>
</comment>
<dbReference type="Gene3D" id="3.60.21.10">
    <property type="match status" value="1"/>
</dbReference>
<evidence type="ECO:0000313" key="2">
    <source>
        <dbReference type="EMBL" id="NMD89203.1"/>
    </source>
</evidence>
<evidence type="ECO:0000259" key="1">
    <source>
        <dbReference type="Pfam" id="PF00149"/>
    </source>
</evidence>
<dbReference type="Proteomes" id="UP000576225">
    <property type="component" value="Unassembled WGS sequence"/>
</dbReference>
<dbReference type="SUPFAM" id="SSF56300">
    <property type="entry name" value="Metallo-dependent phosphatases"/>
    <property type="match status" value="1"/>
</dbReference>
<dbReference type="Pfam" id="PF00149">
    <property type="entry name" value="Metallophos"/>
    <property type="match status" value="1"/>
</dbReference>
<dbReference type="InterPro" id="IPR029052">
    <property type="entry name" value="Metallo-depent_PP-like"/>
</dbReference>
<dbReference type="AlphaFoldDB" id="A0A848B368"/>
<dbReference type="EMBL" id="JABAEW010000086">
    <property type="protein sequence ID" value="NMD89203.1"/>
    <property type="molecule type" value="Genomic_DNA"/>
</dbReference>
<dbReference type="RefSeq" id="WP_168964120.1">
    <property type="nucleotide sequence ID" value="NZ_JABAEW010000086.1"/>
</dbReference>
<reference evidence="2 3" key="1">
    <citation type="submission" date="2020-04" db="EMBL/GenBank/DDBJ databases">
        <authorList>
            <person name="Hitch T.C.A."/>
            <person name="Wylensek D."/>
            <person name="Clavel T."/>
        </authorList>
    </citation>
    <scope>NUCLEOTIDE SEQUENCE [LARGE SCALE GENOMIC DNA]</scope>
    <source>
        <strain evidence="2 3">COR2-253-APC-1A</strain>
    </source>
</reference>
<gene>
    <name evidence="2" type="ORF">HF882_21690</name>
</gene>
<dbReference type="GO" id="GO:0016787">
    <property type="term" value="F:hydrolase activity"/>
    <property type="evidence" value="ECO:0007669"/>
    <property type="project" value="InterPro"/>
</dbReference>
<name>A0A848B368_9BACT</name>
<dbReference type="InterPro" id="IPR004843">
    <property type="entry name" value="Calcineurin-like_PHP"/>
</dbReference>
<evidence type="ECO:0000313" key="3">
    <source>
        <dbReference type="Proteomes" id="UP000576225"/>
    </source>
</evidence>
<organism evidence="2 3">
    <name type="scientific">Victivallis vadensis</name>
    <dbReference type="NCBI Taxonomy" id="172901"/>
    <lineage>
        <taxon>Bacteria</taxon>
        <taxon>Pseudomonadati</taxon>
        <taxon>Lentisphaerota</taxon>
        <taxon>Lentisphaeria</taxon>
        <taxon>Victivallales</taxon>
        <taxon>Victivallaceae</taxon>
        <taxon>Victivallis</taxon>
    </lineage>
</organism>
<sequence>MTSLLKIQLQLGLSRSLHFLHISDTHLSYADHRDTKRKQMLAKQRRKLFGMEKDDISLRCLREAITYVKQHCDLLLHTGDLIDFISVQNLEIVQQELIDIDYFCTAGNHEFSLYVGECRENSAYKRQNKPFVQPAFRNG</sequence>